<reference evidence="2" key="1">
    <citation type="submission" date="2023-01" db="EMBL/GenBank/DDBJ databases">
        <title>Genome-based studies on antimicrobial resistance profiles of Riemerella anatipestifer in China, 1994 to 2021.</title>
        <authorList>
            <person name="Yang Z."/>
            <person name="Zhu D."/>
        </authorList>
    </citation>
    <scope>NUCLEOTIDE SEQUENCE</scope>
    <source>
        <strain evidence="2">RCAD1218</strain>
    </source>
</reference>
<name>A0AAP6HF05_RIEAN</name>
<evidence type="ECO:0000256" key="1">
    <source>
        <dbReference type="SAM" id="MobiDB-lite"/>
    </source>
</evidence>
<comment type="caution">
    <text evidence="2">The sequence shown here is derived from an EMBL/GenBank/DDBJ whole genome shotgun (WGS) entry which is preliminary data.</text>
</comment>
<organism evidence="2 3">
    <name type="scientific">Riemerella anatipestifer</name>
    <name type="common">Moraxella anatipestifer</name>
    <dbReference type="NCBI Taxonomy" id="34085"/>
    <lineage>
        <taxon>Bacteria</taxon>
        <taxon>Pseudomonadati</taxon>
        <taxon>Bacteroidota</taxon>
        <taxon>Flavobacteriia</taxon>
        <taxon>Flavobacteriales</taxon>
        <taxon>Weeksellaceae</taxon>
        <taxon>Riemerella</taxon>
    </lineage>
</organism>
<proteinExistence type="predicted"/>
<dbReference type="EMBL" id="JAQZHK010000002">
    <property type="protein sequence ID" value="MDY3512228.1"/>
    <property type="molecule type" value="Genomic_DNA"/>
</dbReference>
<dbReference type="Proteomes" id="UP001284033">
    <property type="component" value="Unassembled WGS sequence"/>
</dbReference>
<accession>A0AAP6HF05</accession>
<sequence length="66" mass="6828">MKKIFMIALASGLVSVACSKKENANTESNIMLQEPEVAVVADTAKTAVSTPATTEATPVVDSTSTK</sequence>
<gene>
    <name evidence="2" type="ORF">PG303_03225</name>
</gene>
<protein>
    <submittedName>
        <fullName evidence="2">Uncharacterized protein</fullName>
    </submittedName>
</protein>
<evidence type="ECO:0000313" key="3">
    <source>
        <dbReference type="Proteomes" id="UP001284033"/>
    </source>
</evidence>
<dbReference type="RefSeq" id="WP_004918898.1">
    <property type="nucleotide sequence ID" value="NZ_CP031845.1"/>
</dbReference>
<feature type="region of interest" description="Disordered" evidence="1">
    <location>
        <begin position="47"/>
        <end position="66"/>
    </location>
</feature>
<dbReference type="AlphaFoldDB" id="A0AAP6HF05"/>
<dbReference type="PROSITE" id="PS51257">
    <property type="entry name" value="PROKAR_LIPOPROTEIN"/>
    <property type="match status" value="1"/>
</dbReference>
<evidence type="ECO:0000313" key="2">
    <source>
        <dbReference type="EMBL" id="MDY3512228.1"/>
    </source>
</evidence>
<dbReference type="GeneID" id="93717381"/>
<feature type="compositionally biased region" description="Polar residues" evidence="1">
    <location>
        <begin position="51"/>
        <end position="66"/>
    </location>
</feature>